<dbReference type="KEGG" id="mste:MSTE_02002"/>
<dbReference type="RefSeq" id="WP_157997674.1">
    <property type="nucleotide sequence ID" value="NZ_AP018165.1"/>
</dbReference>
<dbReference type="EMBL" id="AP018165">
    <property type="protein sequence ID" value="BAX97318.1"/>
    <property type="molecule type" value="Genomic_DNA"/>
</dbReference>
<evidence type="ECO:0000313" key="2">
    <source>
        <dbReference type="EMBL" id="BAX97318.1"/>
    </source>
</evidence>
<gene>
    <name evidence="2" type="ORF">MSTE_02002</name>
</gene>
<sequence>MSDEGEWKTIQIAPLSAELYVRVWSKLTPYGQPVDIEGFPSRRAVVTMLQVRGEESRVVLGVVDVHGDIRAVEPRQPDRHNFKGVHAADHPLASKGDPLGDAYEKWSQIP</sequence>
<dbReference type="Proteomes" id="UP000217954">
    <property type="component" value="Chromosome"/>
</dbReference>
<organism evidence="2 3">
    <name type="scientific">[Mycobacterium] stephanolepidis</name>
    <dbReference type="NCBI Taxonomy" id="1520670"/>
    <lineage>
        <taxon>Bacteria</taxon>
        <taxon>Bacillati</taxon>
        <taxon>Actinomycetota</taxon>
        <taxon>Actinomycetes</taxon>
        <taxon>Mycobacteriales</taxon>
        <taxon>Mycobacteriaceae</taxon>
        <taxon>Mycobacteroides</taxon>
    </lineage>
</organism>
<evidence type="ECO:0000313" key="3">
    <source>
        <dbReference type="Proteomes" id="UP000217954"/>
    </source>
</evidence>
<feature type="compositionally biased region" description="Basic and acidic residues" evidence="1">
    <location>
        <begin position="76"/>
        <end position="89"/>
    </location>
</feature>
<protein>
    <submittedName>
        <fullName evidence="2">Uncharacterized protein</fullName>
    </submittedName>
</protein>
<proteinExistence type="predicted"/>
<reference evidence="2 3" key="2">
    <citation type="journal article" date="2017" name="Int. J. Syst. Evol. Microbiol.">
        <title>Mycobacterium stephanolepidis sp. nov., a rapidly growing species related to Mycobacterium chelonae, isolated from marine teleost fish, Stephanolepis cirrhifer.</title>
        <authorList>
            <person name="Fukano H."/>
            <person name="Wada S."/>
            <person name="Kurata O."/>
            <person name="Katayama K."/>
            <person name="Fujiwara N."/>
            <person name="Hoshino Y."/>
        </authorList>
    </citation>
    <scope>NUCLEOTIDE SEQUENCE [LARGE SCALE GENOMIC DNA]</scope>
    <source>
        <strain evidence="2 3">NJB0901</strain>
    </source>
</reference>
<keyword evidence="3" id="KW-1185">Reference proteome</keyword>
<name>A0A1Z4EWH9_9MYCO</name>
<reference evidence="3" key="1">
    <citation type="journal article" date="2017" name="Genome Announc.">
        <title>Complete Genome Sequence of Mycobacterium stephanolepidis.</title>
        <authorList>
            <person name="Fukano H."/>
            <person name="Yoshida M."/>
            <person name="Katayama Y."/>
            <person name="Omatsu T."/>
            <person name="Mizutani T."/>
            <person name="Kurata O."/>
            <person name="Wada S."/>
            <person name="Hoshino Y."/>
        </authorList>
    </citation>
    <scope>NUCLEOTIDE SEQUENCE [LARGE SCALE GENOMIC DNA]</scope>
    <source>
        <strain evidence="3">NJB0901</strain>
    </source>
</reference>
<dbReference type="AlphaFoldDB" id="A0A1Z4EWH9"/>
<accession>A0A1Z4EWH9</accession>
<feature type="region of interest" description="Disordered" evidence="1">
    <location>
        <begin position="76"/>
        <end position="100"/>
    </location>
</feature>
<evidence type="ECO:0000256" key="1">
    <source>
        <dbReference type="SAM" id="MobiDB-lite"/>
    </source>
</evidence>